<organism evidence="3">
    <name type="scientific">Triticum urartu</name>
    <name type="common">Red wild einkorn</name>
    <name type="synonym">Crithodium urartu</name>
    <dbReference type="NCBI Taxonomy" id="4572"/>
    <lineage>
        <taxon>Eukaryota</taxon>
        <taxon>Viridiplantae</taxon>
        <taxon>Streptophyta</taxon>
        <taxon>Embryophyta</taxon>
        <taxon>Tracheophyta</taxon>
        <taxon>Spermatophyta</taxon>
        <taxon>Magnoliopsida</taxon>
        <taxon>Liliopsida</taxon>
        <taxon>Poales</taxon>
        <taxon>Poaceae</taxon>
        <taxon>BOP clade</taxon>
        <taxon>Pooideae</taxon>
        <taxon>Triticodae</taxon>
        <taxon>Triticeae</taxon>
        <taxon>Triticinae</taxon>
        <taxon>Triticum</taxon>
    </lineage>
</organism>
<keyword evidence="2" id="KW-0812">Transmembrane</keyword>
<evidence type="ECO:0000313" key="3">
    <source>
        <dbReference type="EMBL" id="EMS51500.1"/>
    </source>
</evidence>
<name>M7ZGI7_TRIUA</name>
<feature type="transmembrane region" description="Helical" evidence="2">
    <location>
        <begin position="34"/>
        <end position="52"/>
    </location>
</feature>
<dbReference type="EMBL" id="KD219441">
    <property type="protein sequence ID" value="EMS51500.1"/>
    <property type="molecule type" value="Genomic_DNA"/>
</dbReference>
<evidence type="ECO:0000256" key="2">
    <source>
        <dbReference type="SAM" id="Phobius"/>
    </source>
</evidence>
<protein>
    <submittedName>
        <fullName evidence="3">Uncharacterized protein</fullName>
    </submittedName>
</protein>
<accession>M7ZGI7</accession>
<keyword evidence="2" id="KW-1133">Transmembrane helix</keyword>
<feature type="compositionally biased region" description="Low complexity" evidence="1">
    <location>
        <begin position="10"/>
        <end position="22"/>
    </location>
</feature>
<gene>
    <name evidence="3" type="ORF">TRIUR3_18616</name>
</gene>
<sequence>MEVLDDRRPGVAAPAAARKPGGSRSFRCNSELQMVRSLLGLGFLIGITAVVLDFGLNGDRLKNIVVHKVIGTFCFPFSSFLERHNMYEEEAMRTTRVEMGMGGELWDDLALVDCLDHAVPPTRHAVSWNQ</sequence>
<dbReference type="AlphaFoldDB" id="M7ZGI7"/>
<proteinExistence type="predicted"/>
<evidence type="ECO:0000256" key="1">
    <source>
        <dbReference type="SAM" id="MobiDB-lite"/>
    </source>
</evidence>
<reference evidence="3" key="1">
    <citation type="journal article" date="2013" name="Nature">
        <title>Draft genome of the wheat A-genome progenitor Triticum urartu.</title>
        <authorList>
            <person name="Ling H.Q."/>
            <person name="Zhao S."/>
            <person name="Liu D."/>
            <person name="Wang J."/>
            <person name="Sun H."/>
            <person name="Zhang C."/>
            <person name="Fan H."/>
            <person name="Li D."/>
            <person name="Dong L."/>
            <person name="Tao Y."/>
            <person name="Gao C."/>
            <person name="Wu H."/>
            <person name="Li Y."/>
            <person name="Cui Y."/>
            <person name="Guo X."/>
            <person name="Zheng S."/>
            <person name="Wang B."/>
            <person name="Yu K."/>
            <person name="Liang Q."/>
            <person name="Yang W."/>
            <person name="Lou X."/>
            <person name="Chen J."/>
            <person name="Feng M."/>
            <person name="Jian J."/>
            <person name="Zhang X."/>
            <person name="Luo G."/>
            <person name="Jiang Y."/>
            <person name="Liu J."/>
            <person name="Wang Z."/>
            <person name="Sha Y."/>
            <person name="Zhang B."/>
            <person name="Wu H."/>
            <person name="Tang D."/>
            <person name="Shen Q."/>
            <person name="Xue P."/>
            <person name="Zou S."/>
            <person name="Wang X."/>
            <person name="Liu X."/>
            <person name="Wang F."/>
            <person name="Yang Y."/>
            <person name="An X."/>
            <person name="Dong Z."/>
            <person name="Zhang K."/>
            <person name="Zhang X."/>
            <person name="Luo M.C."/>
            <person name="Dvorak J."/>
            <person name="Tong Y."/>
            <person name="Wang J."/>
            <person name="Yang H."/>
            <person name="Li Z."/>
            <person name="Wang D."/>
            <person name="Zhang A."/>
            <person name="Wang J."/>
        </authorList>
    </citation>
    <scope>NUCLEOTIDE SEQUENCE</scope>
</reference>
<feature type="region of interest" description="Disordered" evidence="1">
    <location>
        <begin position="1"/>
        <end position="23"/>
    </location>
</feature>
<keyword evidence="2" id="KW-0472">Membrane</keyword>